<protein>
    <recommendedName>
        <fullName evidence="5">WD40 repeat protein</fullName>
    </recommendedName>
</protein>
<sequence length="301" mass="31587">MIMAAVVLASLVLGPAPATPITYVRGGDLYVSTGSVEKRITTGGGFSRPRYAPGGGQLAVIRNGQLWTLKPDGTAARRITTRPATGPSWSPDGKWLAFASTSCTGGPGVYRVAASGVSKPEVLFPRDCRGEDLPDETAPEPVTGALADRLRVDDAVAWSPDGKQIAFRGGECDAVYDACLSIGTIASGAERMVAAYGGGSLQNRGFAVIPSWRPDGTRLAWTAYQEGETAAENEPVHVVELDLTTGRKRTIGVPMDRELTYLDANRALVTAQSTTGSCVTLVDLRTGARTPLHPGSQATAR</sequence>
<dbReference type="PANTHER" id="PTHR36842">
    <property type="entry name" value="PROTEIN TOLB HOMOLOG"/>
    <property type="match status" value="1"/>
</dbReference>
<gene>
    <name evidence="3" type="ORF">Acy02nite_38900</name>
</gene>
<evidence type="ECO:0000313" key="3">
    <source>
        <dbReference type="EMBL" id="GID66009.1"/>
    </source>
</evidence>
<dbReference type="AlphaFoldDB" id="A0A919IHP2"/>
<dbReference type="PANTHER" id="PTHR36842:SF1">
    <property type="entry name" value="PROTEIN TOLB"/>
    <property type="match status" value="1"/>
</dbReference>
<accession>A0A919IHP2</accession>
<proteinExistence type="inferred from homology"/>
<dbReference type="Pfam" id="PF07676">
    <property type="entry name" value="PD40"/>
    <property type="match status" value="3"/>
</dbReference>
<dbReference type="InterPro" id="IPR011659">
    <property type="entry name" value="WD40"/>
</dbReference>
<dbReference type="Gene3D" id="2.120.10.30">
    <property type="entry name" value="TolB, C-terminal domain"/>
    <property type="match status" value="2"/>
</dbReference>
<dbReference type="Proteomes" id="UP000619479">
    <property type="component" value="Unassembled WGS sequence"/>
</dbReference>
<keyword evidence="2" id="KW-0732">Signal</keyword>
<evidence type="ECO:0008006" key="5">
    <source>
        <dbReference type="Google" id="ProtNLM"/>
    </source>
</evidence>
<dbReference type="SUPFAM" id="SSF82171">
    <property type="entry name" value="DPP6 N-terminal domain-like"/>
    <property type="match status" value="1"/>
</dbReference>
<reference evidence="3" key="1">
    <citation type="submission" date="2021-01" db="EMBL/GenBank/DDBJ databases">
        <title>Whole genome shotgun sequence of Actinoplanes cyaneus NBRC 14990.</title>
        <authorList>
            <person name="Komaki H."/>
            <person name="Tamura T."/>
        </authorList>
    </citation>
    <scope>NUCLEOTIDE SEQUENCE</scope>
    <source>
        <strain evidence="3">NBRC 14990</strain>
    </source>
</reference>
<comment type="caution">
    <text evidence="3">The sequence shown here is derived from an EMBL/GenBank/DDBJ whole genome shotgun (WGS) entry which is preliminary data.</text>
</comment>
<evidence type="ECO:0000256" key="2">
    <source>
        <dbReference type="SAM" id="SignalP"/>
    </source>
</evidence>
<comment type="similarity">
    <text evidence="1">Belongs to the TolB family.</text>
</comment>
<name>A0A919IHP2_9ACTN</name>
<organism evidence="3 4">
    <name type="scientific">Actinoplanes cyaneus</name>
    <dbReference type="NCBI Taxonomy" id="52696"/>
    <lineage>
        <taxon>Bacteria</taxon>
        <taxon>Bacillati</taxon>
        <taxon>Actinomycetota</taxon>
        <taxon>Actinomycetes</taxon>
        <taxon>Micromonosporales</taxon>
        <taxon>Micromonosporaceae</taxon>
        <taxon>Actinoplanes</taxon>
    </lineage>
</organism>
<evidence type="ECO:0000313" key="4">
    <source>
        <dbReference type="Proteomes" id="UP000619479"/>
    </source>
</evidence>
<dbReference type="EMBL" id="BOMH01000028">
    <property type="protein sequence ID" value="GID66009.1"/>
    <property type="molecule type" value="Genomic_DNA"/>
</dbReference>
<feature type="chain" id="PRO_5037111223" description="WD40 repeat protein" evidence="2">
    <location>
        <begin position="19"/>
        <end position="301"/>
    </location>
</feature>
<dbReference type="InterPro" id="IPR011042">
    <property type="entry name" value="6-blade_b-propeller_TolB-like"/>
</dbReference>
<keyword evidence="4" id="KW-1185">Reference proteome</keyword>
<feature type="signal peptide" evidence="2">
    <location>
        <begin position="1"/>
        <end position="18"/>
    </location>
</feature>
<evidence type="ECO:0000256" key="1">
    <source>
        <dbReference type="ARBA" id="ARBA00009820"/>
    </source>
</evidence>